<reference evidence="5 6" key="1">
    <citation type="journal article" date="2016" name="Nat. Commun.">
        <title>Thousands of microbial genomes shed light on interconnected biogeochemical processes in an aquifer system.</title>
        <authorList>
            <person name="Anantharaman K."/>
            <person name="Brown C.T."/>
            <person name="Hug L.A."/>
            <person name="Sharon I."/>
            <person name="Castelle C.J."/>
            <person name="Probst A.J."/>
            <person name="Thomas B.C."/>
            <person name="Singh A."/>
            <person name="Wilkins M.J."/>
            <person name="Karaoz U."/>
            <person name="Brodie E.L."/>
            <person name="Williams K.H."/>
            <person name="Hubbard S.S."/>
            <person name="Banfield J.F."/>
        </authorList>
    </citation>
    <scope>NUCLEOTIDE SEQUENCE [LARGE SCALE GENOMIC DNA]</scope>
</reference>
<comment type="caution">
    <text evidence="5">The sequence shown here is derived from an EMBL/GenBank/DDBJ whole genome shotgun (WGS) entry which is preliminary data.</text>
</comment>
<sequence length="473" mass="54061">MDIIQKVIFMIVSFALSVAPVSTYVEGVAGQPESFFPGASQTSTDKTISGLIYRGLFRYDIYGTLVPDLAESWAISEDGLVYTIKLKDNQFWTNGKKITSDDLIYTSFNISDLAGVATDKVDELSVRYILPNKYAPFLNLLTVGVMPLNSLDKDNPLHPVSSGDFRVVRIEKDGIVTKQIILRTTKDEYKIKKIIFRYYSNDTELATAARLGEIDGFLSDDVHGLENFNNHRFPTQGIYYSLYFNLSQEKLKDVELRKKLEKVLNKSELIIDRGIEAQGPLSRSVFTDLGLKFNKYEKDFTEDLAGTTLTITAPDIAVHTEFVNRIKNVWEDKLGIDVSVNDVESGQILSTVIEPRNFEILFYGQETGRDPDRYVNWHSTQKEAPGLNITGFENVRADRALEEGRNELENEKRTIHYNEFQKSVIDNTPAIFLYHPYTNYYVSKYVSGIGEKYTFTHADRFLDFFNWEKIRTN</sequence>
<evidence type="ECO:0000313" key="6">
    <source>
        <dbReference type="Proteomes" id="UP000176815"/>
    </source>
</evidence>
<evidence type="ECO:0000259" key="4">
    <source>
        <dbReference type="Pfam" id="PF00496"/>
    </source>
</evidence>
<dbReference type="Gene3D" id="3.40.190.10">
    <property type="entry name" value="Periplasmic binding protein-like II"/>
    <property type="match status" value="1"/>
</dbReference>
<dbReference type="InterPro" id="IPR039424">
    <property type="entry name" value="SBP_5"/>
</dbReference>
<gene>
    <name evidence="5" type="ORF">A2619_02860</name>
</gene>
<protein>
    <recommendedName>
        <fullName evidence="4">Solute-binding protein family 5 domain-containing protein</fullName>
    </recommendedName>
</protein>
<name>A0A1F4X8K8_UNCKA</name>
<dbReference type="AlphaFoldDB" id="A0A1F4X8K8"/>
<comment type="similarity">
    <text evidence="1">Belongs to the bacterial solute-binding protein 5 family.</text>
</comment>
<dbReference type="InterPro" id="IPR030678">
    <property type="entry name" value="Peptide/Ni-bd"/>
</dbReference>
<proteinExistence type="inferred from homology"/>
<evidence type="ECO:0000256" key="3">
    <source>
        <dbReference type="ARBA" id="ARBA00022729"/>
    </source>
</evidence>
<dbReference type="SUPFAM" id="SSF53850">
    <property type="entry name" value="Periplasmic binding protein-like II"/>
    <property type="match status" value="1"/>
</dbReference>
<dbReference type="Pfam" id="PF00496">
    <property type="entry name" value="SBP_bac_5"/>
    <property type="match status" value="1"/>
</dbReference>
<evidence type="ECO:0000256" key="1">
    <source>
        <dbReference type="ARBA" id="ARBA00005695"/>
    </source>
</evidence>
<dbReference type="Gene3D" id="3.10.105.10">
    <property type="entry name" value="Dipeptide-binding Protein, Domain 3"/>
    <property type="match status" value="1"/>
</dbReference>
<keyword evidence="3" id="KW-0732">Signal</keyword>
<dbReference type="PIRSF" id="PIRSF002741">
    <property type="entry name" value="MppA"/>
    <property type="match status" value="1"/>
</dbReference>
<dbReference type="GO" id="GO:0042597">
    <property type="term" value="C:periplasmic space"/>
    <property type="evidence" value="ECO:0007669"/>
    <property type="project" value="UniProtKB-ARBA"/>
</dbReference>
<dbReference type="PANTHER" id="PTHR30290:SF9">
    <property type="entry name" value="OLIGOPEPTIDE-BINDING PROTEIN APPA"/>
    <property type="match status" value="1"/>
</dbReference>
<dbReference type="Gene3D" id="3.90.76.10">
    <property type="entry name" value="Dipeptide-binding Protein, Domain 1"/>
    <property type="match status" value="1"/>
</dbReference>
<feature type="domain" description="Solute-binding protein family 5" evidence="4">
    <location>
        <begin position="64"/>
        <end position="378"/>
    </location>
</feature>
<dbReference type="EMBL" id="MEWG01000008">
    <property type="protein sequence ID" value="OGC78002.1"/>
    <property type="molecule type" value="Genomic_DNA"/>
</dbReference>
<evidence type="ECO:0000313" key="5">
    <source>
        <dbReference type="EMBL" id="OGC78002.1"/>
    </source>
</evidence>
<dbReference type="Proteomes" id="UP000176815">
    <property type="component" value="Unassembled WGS sequence"/>
</dbReference>
<dbReference type="GO" id="GO:0043190">
    <property type="term" value="C:ATP-binding cassette (ABC) transporter complex"/>
    <property type="evidence" value="ECO:0007669"/>
    <property type="project" value="InterPro"/>
</dbReference>
<dbReference type="GO" id="GO:0015833">
    <property type="term" value="P:peptide transport"/>
    <property type="evidence" value="ECO:0007669"/>
    <property type="project" value="TreeGrafter"/>
</dbReference>
<dbReference type="GO" id="GO:1904680">
    <property type="term" value="F:peptide transmembrane transporter activity"/>
    <property type="evidence" value="ECO:0007669"/>
    <property type="project" value="TreeGrafter"/>
</dbReference>
<dbReference type="PANTHER" id="PTHR30290">
    <property type="entry name" value="PERIPLASMIC BINDING COMPONENT OF ABC TRANSPORTER"/>
    <property type="match status" value="1"/>
</dbReference>
<evidence type="ECO:0000256" key="2">
    <source>
        <dbReference type="ARBA" id="ARBA00022448"/>
    </source>
</evidence>
<accession>A0A1F4X8K8</accession>
<dbReference type="InterPro" id="IPR000914">
    <property type="entry name" value="SBP_5_dom"/>
</dbReference>
<dbReference type="CDD" id="cd00995">
    <property type="entry name" value="PBP2_NikA_DppA_OppA_like"/>
    <property type="match status" value="1"/>
</dbReference>
<keyword evidence="2" id="KW-0813">Transport</keyword>
<organism evidence="5 6">
    <name type="scientific">candidate division WWE3 bacterium RIFOXYD1_FULL_39_9</name>
    <dbReference type="NCBI Taxonomy" id="1802649"/>
    <lineage>
        <taxon>Bacteria</taxon>
        <taxon>Katanobacteria</taxon>
    </lineage>
</organism>